<gene>
    <name evidence="3" type="primary">LOC102715944</name>
</gene>
<name>J3M8N2_ORYBR</name>
<proteinExistence type="predicted"/>
<dbReference type="Proteomes" id="UP000006038">
    <property type="component" value="Chromosome 5"/>
</dbReference>
<dbReference type="Pfam" id="PF23292">
    <property type="entry name" value="SAND_ULT1"/>
    <property type="match status" value="1"/>
</dbReference>
<feature type="domain" description="ULTRAPETALA1/2 SAND" evidence="1">
    <location>
        <begin position="20"/>
        <end position="112"/>
    </location>
</feature>
<dbReference type="STRING" id="4533.J3M8N2"/>
<evidence type="ECO:0000259" key="1">
    <source>
        <dbReference type="Pfam" id="PF23292"/>
    </source>
</evidence>
<dbReference type="GO" id="GO:0005634">
    <property type="term" value="C:nucleus"/>
    <property type="evidence" value="ECO:0007669"/>
    <property type="project" value="TreeGrafter"/>
</dbReference>
<keyword evidence="4" id="KW-1185">Reference proteome</keyword>
<dbReference type="InterPro" id="IPR057011">
    <property type="entry name" value="ULT1/2_SAND"/>
</dbReference>
<dbReference type="GeneID" id="102715944"/>
<feature type="domain" description="ULTRAPETALA1/2 zinc finger" evidence="2">
    <location>
        <begin position="133"/>
        <end position="233"/>
    </location>
</feature>
<reference evidence="3" key="1">
    <citation type="journal article" date="2013" name="Nat. Commun.">
        <title>Whole-genome sequencing of Oryza brachyantha reveals mechanisms underlying Oryza genome evolution.</title>
        <authorList>
            <person name="Chen J."/>
            <person name="Huang Q."/>
            <person name="Gao D."/>
            <person name="Wang J."/>
            <person name="Lang Y."/>
            <person name="Liu T."/>
            <person name="Li B."/>
            <person name="Bai Z."/>
            <person name="Luis Goicoechea J."/>
            <person name="Liang C."/>
            <person name="Chen C."/>
            <person name="Zhang W."/>
            <person name="Sun S."/>
            <person name="Liao Y."/>
            <person name="Zhang X."/>
            <person name="Yang L."/>
            <person name="Song C."/>
            <person name="Wang M."/>
            <person name="Shi J."/>
            <person name="Liu G."/>
            <person name="Liu J."/>
            <person name="Zhou H."/>
            <person name="Zhou W."/>
            <person name="Yu Q."/>
            <person name="An N."/>
            <person name="Chen Y."/>
            <person name="Cai Q."/>
            <person name="Wang B."/>
            <person name="Liu B."/>
            <person name="Min J."/>
            <person name="Huang Y."/>
            <person name="Wu H."/>
            <person name="Li Z."/>
            <person name="Zhang Y."/>
            <person name="Yin Y."/>
            <person name="Song W."/>
            <person name="Jiang J."/>
            <person name="Jackson S.A."/>
            <person name="Wing R.A."/>
            <person name="Wang J."/>
            <person name="Chen M."/>
        </authorList>
    </citation>
    <scope>NUCLEOTIDE SEQUENCE [LARGE SCALE GENOMIC DNA]</scope>
    <source>
        <strain evidence="3">cv. IRGC 101232</strain>
    </source>
</reference>
<dbReference type="PANTHER" id="PTHR34053:SF1">
    <property type="entry name" value="PROTEIN ULTRAPETALA 1"/>
    <property type="match status" value="1"/>
</dbReference>
<dbReference type="eggNOG" id="ENOG502QUIK">
    <property type="taxonomic scope" value="Eukaryota"/>
</dbReference>
<dbReference type="Pfam" id="PF23293">
    <property type="entry name" value="zf_ULT1"/>
    <property type="match status" value="1"/>
</dbReference>
<organism evidence="3">
    <name type="scientific">Oryza brachyantha</name>
    <name type="common">malo sina</name>
    <dbReference type="NCBI Taxonomy" id="4533"/>
    <lineage>
        <taxon>Eukaryota</taxon>
        <taxon>Viridiplantae</taxon>
        <taxon>Streptophyta</taxon>
        <taxon>Embryophyta</taxon>
        <taxon>Tracheophyta</taxon>
        <taxon>Spermatophyta</taxon>
        <taxon>Magnoliopsida</taxon>
        <taxon>Liliopsida</taxon>
        <taxon>Poales</taxon>
        <taxon>Poaceae</taxon>
        <taxon>BOP clade</taxon>
        <taxon>Oryzoideae</taxon>
        <taxon>Oryzeae</taxon>
        <taxon>Oryzinae</taxon>
        <taxon>Oryza</taxon>
    </lineage>
</organism>
<evidence type="ECO:0000259" key="2">
    <source>
        <dbReference type="Pfam" id="PF23293"/>
    </source>
</evidence>
<evidence type="ECO:0000313" key="4">
    <source>
        <dbReference type="Proteomes" id="UP000006038"/>
    </source>
</evidence>
<evidence type="ECO:0000313" key="3">
    <source>
        <dbReference type="EnsemblPlants" id="OB05G29560.1"/>
    </source>
</evidence>
<accession>J3M8N2</accession>
<dbReference type="PANTHER" id="PTHR34053">
    <property type="entry name" value="PROTEIN ULTRAPETALA 1"/>
    <property type="match status" value="1"/>
</dbReference>
<dbReference type="KEGG" id="obr:102715944"/>
<dbReference type="InterPro" id="IPR057012">
    <property type="entry name" value="ULT1/2_Znf"/>
</dbReference>
<dbReference type="InterPro" id="IPR020533">
    <property type="entry name" value="Developmental_reg_ULTRAPETALA"/>
</dbReference>
<dbReference type="AlphaFoldDB" id="J3M8N2"/>
<sequence>MAVENGAAAALFSEEELRDVSGVRLGDGFVEVTCGCTSARYGDAVGRLRVFASGELEVSCECTPGCTEDKLSPAAFEKHSGRETAGKWQNTVWAVVKGDKVALSKTGLLRHYHSKNKKLRSRSANGSGGNGRHRDEFVRCSGCGKERRFRLRTKEECRLHHDAAARHDWTCKDMDAAAAGRVRCEDEEERASRKASRGCARAAACKGCVRCVCFGCETCRFAGCGCQTCVDFYRNHGTTTTNS</sequence>
<dbReference type="OMA" id="AMVDPNW"/>
<dbReference type="EnsemblPlants" id="OB05G29560.1">
    <property type="protein sequence ID" value="OB05G29560.1"/>
    <property type="gene ID" value="OB05G29560"/>
</dbReference>
<evidence type="ECO:0008006" key="5">
    <source>
        <dbReference type="Google" id="ProtNLM"/>
    </source>
</evidence>
<dbReference type="OrthoDB" id="660341at2759"/>
<dbReference type="HOGENOM" id="CLU_100373_0_0_1"/>
<protein>
    <recommendedName>
        <fullName evidence="5">SAND domain-containing protein</fullName>
    </recommendedName>
</protein>
<reference evidence="3" key="2">
    <citation type="submission" date="2013-04" db="UniProtKB">
        <authorList>
            <consortium name="EnsemblPlants"/>
        </authorList>
    </citation>
    <scope>IDENTIFICATION</scope>
</reference>
<dbReference type="Gramene" id="OB05G29560.1">
    <property type="protein sequence ID" value="OB05G29560.1"/>
    <property type="gene ID" value="OB05G29560"/>
</dbReference>
<dbReference type="RefSeq" id="XP_006655462.1">
    <property type="nucleotide sequence ID" value="XM_006655399.3"/>
</dbReference>
<dbReference type="GO" id="GO:0005829">
    <property type="term" value="C:cytosol"/>
    <property type="evidence" value="ECO:0007669"/>
    <property type="project" value="TreeGrafter"/>
</dbReference>